<dbReference type="Proteomes" id="UP000321157">
    <property type="component" value="Unassembled WGS sequence"/>
</dbReference>
<dbReference type="GO" id="GO:0046872">
    <property type="term" value="F:metal ion binding"/>
    <property type="evidence" value="ECO:0007669"/>
    <property type="project" value="UniProtKB-KW"/>
</dbReference>
<protein>
    <recommendedName>
        <fullName evidence="6">Sirohydrochlorin cobaltochelatase</fullName>
    </recommendedName>
</protein>
<evidence type="ECO:0000256" key="1">
    <source>
        <dbReference type="ARBA" id="ARBA00022723"/>
    </source>
</evidence>
<dbReference type="Gene3D" id="3.40.50.1400">
    <property type="match status" value="2"/>
</dbReference>
<dbReference type="PANTHER" id="PTHR33542">
    <property type="entry name" value="SIROHYDROCHLORIN FERROCHELATASE, CHLOROPLASTIC"/>
    <property type="match status" value="1"/>
</dbReference>
<feature type="compositionally biased region" description="Basic and acidic residues" evidence="3">
    <location>
        <begin position="299"/>
        <end position="312"/>
    </location>
</feature>
<evidence type="ECO:0000313" key="4">
    <source>
        <dbReference type="EMBL" id="GEN34195.1"/>
    </source>
</evidence>
<dbReference type="PANTHER" id="PTHR33542:SF3">
    <property type="entry name" value="SIROHYDROCHLORIN FERROCHELATASE, CHLOROPLASTIC"/>
    <property type="match status" value="1"/>
</dbReference>
<dbReference type="CDD" id="cd03414">
    <property type="entry name" value="CbiX_SirB_C"/>
    <property type="match status" value="1"/>
</dbReference>
<reference evidence="4 5" key="1">
    <citation type="submission" date="2019-07" db="EMBL/GenBank/DDBJ databases">
        <title>Whole genome shotgun sequence of Aneurinibacillus danicus NBRC 102444.</title>
        <authorList>
            <person name="Hosoyama A."/>
            <person name="Uohara A."/>
            <person name="Ohji S."/>
            <person name="Ichikawa N."/>
        </authorList>
    </citation>
    <scope>NUCLEOTIDE SEQUENCE [LARGE SCALE GENOMIC DNA]</scope>
    <source>
        <strain evidence="4 5">NBRC 102444</strain>
    </source>
</reference>
<dbReference type="SUPFAM" id="SSF53800">
    <property type="entry name" value="Chelatase"/>
    <property type="match status" value="1"/>
</dbReference>
<dbReference type="GO" id="GO:0016829">
    <property type="term" value="F:lyase activity"/>
    <property type="evidence" value="ECO:0007669"/>
    <property type="project" value="UniProtKB-KW"/>
</dbReference>
<evidence type="ECO:0000256" key="3">
    <source>
        <dbReference type="SAM" id="MobiDB-lite"/>
    </source>
</evidence>
<proteinExistence type="predicted"/>
<sequence>MQAVLFVGHGSRDPQGNEEVLQFVDGLKDEIKAPIIETCFLEFADPDMMQGLTTCVERGATQVAVIPMMLFAAGHSKIHIPAAIDEARAKYPNVQFIYGRPIGIHDEIFSILGSRLTETGINVEEEAEDTAVLLVGRGSSDPDANSDVYKLSRMLWERLHVKWVETCFIGVTQPSVEEGIVRCLTLGAKKVVLIPYLLFTGILMKRMEDKLDQFRSAYPDQEFWMTEYIGFHPGLRTIFLDRIAEALQDEVKMNCDTCQYRLFAVEHMDLHHDHDHHHHGHSHEHNHGHHHEHRHDHDHHHNYEHHTEKEMV</sequence>
<keyword evidence="2" id="KW-0456">Lyase</keyword>
<evidence type="ECO:0000256" key="2">
    <source>
        <dbReference type="ARBA" id="ARBA00023239"/>
    </source>
</evidence>
<name>A0A511V5G9_9BACL</name>
<dbReference type="Pfam" id="PF01903">
    <property type="entry name" value="CbiX"/>
    <property type="match status" value="2"/>
</dbReference>
<evidence type="ECO:0008006" key="6">
    <source>
        <dbReference type="Google" id="ProtNLM"/>
    </source>
</evidence>
<dbReference type="CDD" id="cd03416">
    <property type="entry name" value="CbiX_SirB_N"/>
    <property type="match status" value="1"/>
</dbReference>
<keyword evidence="5" id="KW-1185">Reference proteome</keyword>
<dbReference type="InterPro" id="IPR050963">
    <property type="entry name" value="Sirohydro_Cobaltochel/CbiX"/>
</dbReference>
<dbReference type="InterPro" id="IPR002762">
    <property type="entry name" value="CbiX-like"/>
</dbReference>
<dbReference type="EMBL" id="BJXX01000068">
    <property type="protein sequence ID" value="GEN34195.1"/>
    <property type="molecule type" value="Genomic_DNA"/>
</dbReference>
<comment type="caution">
    <text evidence="4">The sequence shown here is derived from an EMBL/GenBank/DDBJ whole genome shotgun (WGS) entry which is preliminary data.</text>
</comment>
<evidence type="ECO:0000313" key="5">
    <source>
        <dbReference type="Proteomes" id="UP000321157"/>
    </source>
</evidence>
<accession>A0A511V5G9</accession>
<dbReference type="RefSeq" id="WP_146809478.1">
    <property type="nucleotide sequence ID" value="NZ_BJXX01000068.1"/>
</dbReference>
<feature type="compositionally biased region" description="Basic residues" evidence="3">
    <location>
        <begin position="274"/>
        <end position="298"/>
    </location>
</feature>
<gene>
    <name evidence="4" type="ORF">ADA01nite_16550</name>
</gene>
<dbReference type="AlphaFoldDB" id="A0A511V5G9"/>
<dbReference type="OrthoDB" id="9797895at2"/>
<organism evidence="4 5">
    <name type="scientific">Aneurinibacillus danicus</name>
    <dbReference type="NCBI Taxonomy" id="267746"/>
    <lineage>
        <taxon>Bacteria</taxon>
        <taxon>Bacillati</taxon>
        <taxon>Bacillota</taxon>
        <taxon>Bacilli</taxon>
        <taxon>Bacillales</taxon>
        <taxon>Paenibacillaceae</taxon>
        <taxon>Aneurinibacillus group</taxon>
        <taxon>Aneurinibacillus</taxon>
    </lineage>
</organism>
<keyword evidence="1" id="KW-0479">Metal-binding</keyword>
<feature type="region of interest" description="Disordered" evidence="3">
    <location>
        <begin position="273"/>
        <end position="312"/>
    </location>
</feature>